<dbReference type="InterPro" id="IPR046730">
    <property type="entry name" value="DUF6622"/>
</dbReference>
<keyword evidence="1" id="KW-1133">Transmembrane helix</keyword>
<reference evidence="3" key="1">
    <citation type="journal article" date="2019" name="Int. J. Syst. Evol. Microbiol.">
        <title>The Global Catalogue of Microorganisms (GCM) 10K type strain sequencing project: providing services to taxonomists for standard genome sequencing and annotation.</title>
        <authorList>
            <consortium name="The Broad Institute Genomics Platform"/>
            <consortium name="The Broad Institute Genome Sequencing Center for Infectious Disease"/>
            <person name="Wu L."/>
            <person name="Ma J."/>
        </authorList>
    </citation>
    <scope>NUCLEOTIDE SEQUENCE [LARGE SCALE GENOMIC DNA]</scope>
    <source>
        <strain evidence="3">LMG 29247</strain>
    </source>
</reference>
<dbReference type="EMBL" id="JBHUEJ010000019">
    <property type="protein sequence ID" value="MFD1711076.1"/>
    <property type="molecule type" value="Genomic_DNA"/>
</dbReference>
<sequence>MLLTTLLVQHPAAIVDVVRQTPLWVGGIAAGLAWLGLSATQDRQVHFNRLVALPLCMTGLALWGVQSAFGSTGQLAALLALWALCAVAMLALAGRAAPPPGTRYDAATRSFHLPGSWVPMALIAAVFLMKYGIGVQLAMEPALAHQSAFAFTVTALYGAMSGLFMARTLRVLRCVRQPAKGTLWPPEALPFIARHGHSRPSSALHRMAMARQAAARHTEPHRLSGEPS</sequence>
<dbReference type="Proteomes" id="UP001597304">
    <property type="component" value="Unassembled WGS sequence"/>
</dbReference>
<organism evidence="2 3">
    <name type="scientific">Ottowia flava</name>
    <dbReference type="NCBI Taxonomy" id="2675430"/>
    <lineage>
        <taxon>Bacteria</taxon>
        <taxon>Pseudomonadati</taxon>
        <taxon>Pseudomonadota</taxon>
        <taxon>Betaproteobacteria</taxon>
        <taxon>Burkholderiales</taxon>
        <taxon>Comamonadaceae</taxon>
        <taxon>Ottowia</taxon>
    </lineage>
</organism>
<keyword evidence="3" id="KW-1185">Reference proteome</keyword>
<accession>A0ABW4KUL9</accession>
<dbReference type="Pfam" id="PF20327">
    <property type="entry name" value="DUF6622"/>
    <property type="match status" value="1"/>
</dbReference>
<feature type="transmembrane region" description="Helical" evidence="1">
    <location>
        <begin position="50"/>
        <end position="69"/>
    </location>
</feature>
<evidence type="ECO:0000313" key="3">
    <source>
        <dbReference type="Proteomes" id="UP001597304"/>
    </source>
</evidence>
<gene>
    <name evidence="2" type="ORF">ACFSF0_10690</name>
</gene>
<name>A0ABW4KUL9_9BURK</name>
<keyword evidence="1" id="KW-0472">Membrane</keyword>
<feature type="transmembrane region" description="Helical" evidence="1">
    <location>
        <begin position="145"/>
        <end position="166"/>
    </location>
</feature>
<feature type="transmembrane region" description="Helical" evidence="1">
    <location>
        <begin position="115"/>
        <end position="133"/>
    </location>
</feature>
<feature type="transmembrane region" description="Helical" evidence="1">
    <location>
        <begin position="75"/>
        <end position="94"/>
    </location>
</feature>
<feature type="transmembrane region" description="Helical" evidence="1">
    <location>
        <begin position="20"/>
        <end position="38"/>
    </location>
</feature>
<dbReference type="RefSeq" id="WP_147911430.1">
    <property type="nucleotide sequence ID" value="NZ_JBHUEJ010000019.1"/>
</dbReference>
<protein>
    <submittedName>
        <fullName evidence="2">DUF6622 family protein</fullName>
    </submittedName>
</protein>
<proteinExistence type="predicted"/>
<comment type="caution">
    <text evidence="2">The sequence shown here is derived from an EMBL/GenBank/DDBJ whole genome shotgun (WGS) entry which is preliminary data.</text>
</comment>
<evidence type="ECO:0000256" key="1">
    <source>
        <dbReference type="SAM" id="Phobius"/>
    </source>
</evidence>
<evidence type="ECO:0000313" key="2">
    <source>
        <dbReference type="EMBL" id="MFD1711076.1"/>
    </source>
</evidence>
<keyword evidence="1" id="KW-0812">Transmembrane</keyword>